<dbReference type="SUPFAM" id="SSF46689">
    <property type="entry name" value="Homeodomain-like"/>
    <property type="match status" value="2"/>
</dbReference>
<dbReference type="InterPro" id="IPR014710">
    <property type="entry name" value="RmlC-like_jellyroll"/>
</dbReference>
<sequence>MDGTGKVWHFSDMDSTIPAWQLYGERRVFPDVMHIERIVDRAAGLEWRIAPHRHLALHQILFLQAGDLQLTVDGQGMQAAPPVLVNIPRGSVHGFRFSVGAEGYVLTLPADDFPEIFAADAPTAALAQPLVIAAPEGIGTEFARIADLYQCKSPLRRLSLRAASVGLACRIAEAATEAAQSRQPAGRDAERVARFLDRVRSTARNRMSVADHAAALGLSPRHLARLCRDHAGESPKALIEAELMREACRSLVYTRMPVQRIAWQLGYDDPAYFARRFRAHTGQTASDYRAAFDGGEGEA</sequence>
<dbReference type="InterPro" id="IPR047264">
    <property type="entry name" value="Cupin_HpaA-like_N"/>
</dbReference>
<dbReference type="GO" id="GO:0003700">
    <property type="term" value="F:DNA-binding transcription factor activity"/>
    <property type="evidence" value="ECO:0007669"/>
    <property type="project" value="InterPro"/>
</dbReference>
<dbReference type="CDD" id="cd06999">
    <property type="entry name" value="cupin_HpaA-like_N"/>
    <property type="match status" value="1"/>
</dbReference>
<evidence type="ECO:0000256" key="3">
    <source>
        <dbReference type="ARBA" id="ARBA00023163"/>
    </source>
</evidence>
<dbReference type="InterPro" id="IPR011051">
    <property type="entry name" value="RmlC_Cupin_sf"/>
</dbReference>
<evidence type="ECO:0000259" key="4">
    <source>
        <dbReference type="PROSITE" id="PS01124"/>
    </source>
</evidence>
<dbReference type="PROSITE" id="PS01124">
    <property type="entry name" value="HTH_ARAC_FAMILY_2"/>
    <property type="match status" value="1"/>
</dbReference>
<organism evidence="5 6">
    <name type="scientific">Cereibacter changlensis</name>
    <dbReference type="NCBI Taxonomy" id="402884"/>
    <lineage>
        <taxon>Bacteria</taxon>
        <taxon>Pseudomonadati</taxon>
        <taxon>Pseudomonadota</taxon>
        <taxon>Alphaproteobacteria</taxon>
        <taxon>Rhodobacterales</taxon>
        <taxon>Paracoccaceae</taxon>
        <taxon>Cereibacter</taxon>
    </lineage>
</organism>
<dbReference type="EMBL" id="QKZS01000003">
    <property type="protein sequence ID" value="PZX56345.1"/>
    <property type="molecule type" value="Genomic_DNA"/>
</dbReference>
<keyword evidence="3" id="KW-0804">Transcription</keyword>
<dbReference type="Gene3D" id="1.10.10.60">
    <property type="entry name" value="Homeodomain-like"/>
    <property type="match status" value="1"/>
</dbReference>
<evidence type="ECO:0000313" key="6">
    <source>
        <dbReference type="Proteomes" id="UP000249538"/>
    </source>
</evidence>
<feature type="domain" description="HTH araC/xylS-type" evidence="4">
    <location>
        <begin position="190"/>
        <end position="291"/>
    </location>
</feature>
<dbReference type="AlphaFoldDB" id="A0A2W7RZM4"/>
<keyword evidence="2" id="KW-0238">DNA-binding</keyword>
<evidence type="ECO:0000256" key="1">
    <source>
        <dbReference type="ARBA" id="ARBA00023015"/>
    </source>
</evidence>
<comment type="caution">
    <text evidence="5">The sequence shown here is derived from an EMBL/GenBank/DDBJ whole genome shotgun (WGS) entry which is preliminary data.</text>
</comment>
<dbReference type="Proteomes" id="UP000249538">
    <property type="component" value="Unassembled WGS sequence"/>
</dbReference>
<evidence type="ECO:0000256" key="2">
    <source>
        <dbReference type="ARBA" id="ARBA00023125"/>
    </source>
</evidence>
<dbReference type="InterPro" id="IPR018060">
    <property type="entry name" value="HTH_AraC"/>
</dbReference>
<evidence type="ECO:0000313" key="5">
    <source>
        <dbReference type="EMBL" id="PZX56345.1"/>
    </source>
</evidence>
<dbReference type="PANTHER" id="PTHR46796">
    <property type="entry name" value="HTH-TYPE TRANSCRIPTIONAL ACTIVATOR RHAS-RELATED"/>
    <property type="match status" value="1"/>
</dbReference>
<dbReference type="PANTHER" id="PTHR46796:SF6">
    <property type="entry name" value="ARAC SUBFAMILY"/>
    <property type="match status" value="1"/>
</dbReference>
<dbReference type="Gene3D" id="2.60.120.10">
    <property type="entry name" value="Jelly Rolls"/>
    <property type="match status" value="1"/>
</dbReference>
<gene>
    <name evidence="5" type="ORF">LX76_01374</name>
</gene>
<reference evidence="5 6" key="1">
    <citation type="submission" date="2018-06" db="EMBL/GenBank/DDBJ databases">
        <title>Genomic Encyclopedia of Archaeal and Bacterial Type Strains, Phase II (KMG-II): from individual species to whole genera.</title>
        <authorList>
            <person name="Goeker M."/>
        </authorList>
    </citation>
    <scope>NUCLEOTIDE SEQUENCE [LARGE SCALE GENOMIC DNA]</scope>
    <source>
        <strain evidence="5 6">DSM 18774</strain>
    </source>
</reference>
<keyword evidence="1" id="KW-0805">Transcription regulation</keyword>
<dbReference type="InterPro" id="IPR009057">
    <property type="entry name" value="Homeodomain-like_sf"/>
</dbReference>
<protein>
    <submittedName>
        <fullName evidence="5">AraC family transcriptional activator of pobA</fullName>
    </submittedName>
</protein>
<dbReference type="GO" id="GO:0043565">
    <property type="term" value="F:sequence-specific DNA binding"/>
    <property type="evidence" value="ECO:0007669"/>
    <property type="project" value="InterPro"/>
</dbReference>
<accession>A0A2W7RZM4</accession>
<dbReference type="InterPro" id="IPR050204">
    <property type="entry name" value="AraC_XylS_family_regulators"/>
</dbReference>
<dbReference type="SMART" id="SM00342">
    <property type="entry name" value="HTH_ARAC"/>
    <property type="match status" value="1"/>
</dbReference>
<name>A0A2W7RZM4_9RHOB</name>
<dbReference type="Pfam" id="PF12833">
    <property type="entry name" value="HTH_18"/>
    <property type="match status" value="1"/>
</dbReference>
<dbReference type="SUPFAM" id="SSF51182">
    <property type="entry name" value="RmlC-like cupins"/>
    <property type="match status" value="1"/>
</dbReference>
<proteinExistence type="predicted"/>